<accession>A0A0L8I090</accession>
<feature type="compositionally biased region" description="Low complexity" evidence="1">
    <location>
        <begin position="104"/>
        <end position="119"/>
    </location>
</feature>
<gene>
    <name evidence="2" type="ORF">OCBIM_22000307mg</name>
</gene>
<protein>
    <submittedName>
        <fullName evidence="2">Uncharacterized protein</fullName>
    </submittedName>
</protein>
<evidence type="ECO:0000313" key="2">
    <source>
        <dbReference type="EMBL" id="KOF94882.1"/>
    </source>
</evidence>
<proteinExistence type="predicted"/>
<organism evidence="2">
    <name type="scientific">Octopus bimaculoides</name>
    <name type="common">California two-spotted octopus</name>
    <dbReference type="NCBI Taxonomy" id="37653"/>
    <lineage>
        <taxon>Eukaryota</taxon>
        <taxon>Metazoa</taxon>
        <taxon>Spiralia</taxon>
        <taxon>Lophotrochozoa</taxon>
        <taxon>Mollusca</taxon>
        <taxon>Cephalopoda</taxon>
        <taxon>Coleoidea</taxon>
        <taxon>Octopodiformes</taxon>
        <taxon>Octopoda</taxon>
        <taxon>Incirrata</taxon>
        <taxon>Octopodidae</taxon>
        <taxon>Octopus</taxon>
    </lineage>
</organism>
<evidence type="ECO:0000256" key="1">
    <source>
        <dbReference type="SAM" id="MobiDB-lite"/>
    </source>
</evidence>
<feature type="region of interest" description="Disordered" evidence="1">
    <location>
        <begin position="101"/>
        <end position="157"/>
    </location>
</feature>
<dbReference type="EMBL" id="KQ416853">
    <property type="protein sequence ID" value="KOF94882.1"/>
    <property type="molecule type" value="Genomic_DNA"/>
</dbReference>
<reference evidence="2" key="1">
    <citation type="submission" date="2015-07" db="EMBL/GenBank/DDBJ databases">
        <title>MeaNS - Measles Nucleotide Surveillance Program.</title>
        <authorList>
            <person name="Tran T."/>
            <person name="Druce J."/>
        </authorList>
    </citation>
    <scope>NUCLEOTIDE SEQUENCE</scope>
    <source>
        <strain evidence="2">UCB-OBI-ISO-001</strain>
        <tissue evidence="2">Gonad</tissue>
    </source>
</reference>
<sequence length="211" mass="24443">MSSTFTLEVRLLSKVRGRVPTSIINTTVQAVSDRLTKLSSNENIFKEHAHHYNQALYKAGYSQTISFDNKFNYNTPKAQTKNINPQCNRIRKYRIKPLDGAIENKSSINKSTDTTSTNNNKHRIREHNKNSHTDSTSHKGSPSDRNNNNKNRRISKHSKNKLRNYIWYNIPYNVAVTGRLCKKIFSIISKNFPPTHKYSSIFSNKTIRNRE</sequence>
<name>A0A0L8I090_OCTBM</name>
<dbReference type="AlphaFoldDB" id="A0A0L8I090"/>
<feature type="compositionally biased region" description="Basic and acidic residues" evidence="1">
    <location>
        <begin position="127"/>
        <end position="137"/>
    </location>
</feature>